<dbReference type="InterPro" id="IPR034904">
    <property type="entry name" value="FSCA_dom_sf"/>
</dbReference>
<dbReference type="InterPro" id="IPR002744">
    <property type="entry name" value="MIP18-like"/>
</dbReference>
<proteinExistence type="predicted"/>
<keyword evidence="3" id="KW-1185">Reference proteome</keyword>
<organism evidence="2 3">
    <name type="scientific">Thermomicrobium roseum (strain ATCC 27502 / DSM 5159 / P-2)</name>
    <dbReference type="NCBI Taxonomy" id="309801"/>
    <lineage>
        <taxon>Bacteria</taxon>
        <taxon>Pseudomonadati</taxon>
        <taxon>Thermomicrobiota</taxon>
        <taxon>Thermomicrobia</taxon>
        <taxon>Thermomicrobiales</taxon>
        <taxon>Thermomicrobiaceae</taxon>
        <taxon>Thermomicrobium</taxon>
    </lineage>
</organism>
<dbReference type="InterPro" id="IPR052339">
    <property type="entry name" value="Fe-S_Maturation_MIP18"/>
</dbReference>
<dbReference type="Proteomes" id="UP000000447">
    <property type="component" value="Chromosome"/>
</dbReference>
<dbReference type="KEGG" id="tro:trd_0376"/>
<dbReference type="SUPFAM" id="SSF117916">
    <property type="entry name" value="Fe-S cluster assembly (FSCA) domain-like"/>
    <property type="match status" value="1"/>
</dbReference>
<protein>
    <recommendedName>
        <fullName evidence="1">MIP18 family-like domain-containing protein</fullName>
    </recommendedName>
</protein>
<sequence>MIGTKGRDPMQKRSDDLARRLFGDSTTEGGEMAKFTEDDVRERLKQVIDPELGVDVVNLGLIYGIDLIDREDGKTDVLITMTLTTFGCPLGPILTEEVNYALRDLPDLGNVEVNLVWSPPWTPDMMSEEAKDALGIW</sequence>
<gene>
    <name evidence="2" type="ordered locus">trd_0376</name>
</gene>
<dbReference type="AlphaFoldDB" id="B9KY33"/>
<accession>B9KY33</accession>
<dbReference type="HOGENOM" id="CLU_091588_2_2_0"/>
<dbReference type="Gene3D" id="3.30.300.130">
    <property type="entry name" value="Fe-S cluster assembly (FSCA)"/>
    <property type="match status" value="1"/>
</dbReference>
<reference evidence="2 3" key="1">
    <citation type="journal article" date="2009" name="PLoS ONE">
        <title>Complete genome sequence of the aerobic CO-oxidizing thermophile Thermomicrobium roseum.</title>
        <authorList>
            <person name="Wu D."/>
            <person name="Raymond J."/>
            <person name="Wu M."/>
            <person name="Chatterji S."/>
            <person name="Ren Q."/>
            <person name="Graham J.E."/>
            <person name="Bryant D.A."/>
            <person name="Robb F."/>
            <person name="Colman A."/>
            <person name="Tallon L.J."/>
            <person name="Badger J.H."/>
            <person name="Madupu R."/>
            <person name="Ward N.L."/>
            <person name="Eisen J.A."/>
        </authorList>
    </citation>
    <scope>NUCLEOTIDE SEQUENCE [LARGE SCALE GENOMIC DNA]</scope>
    <source>
        <strain evidence="3">ATCC 27502 / DSM 5159 / P-2</strain>
    </source>
</reference>
<evidence type="ECO:0000313" key="3">
    <source>
        <dbReference type="Proteomes" id="UP000000447"/>
    </source>
</evidence>
<evidence type="ECO:0000313" key="2">
    <source>
        <dbReference type="EMBL" id="ACM04983.1"/>
    </source>
</evidence>
<dbReference type="EMBL" id="CP001275">
    <property type="protein sequence ID" value="ACM04983.1"/>
    <property type="molecule type" value="Genomic_DNA"/>
</dbReference>
<feature type="domain" description="MIP18 family-like" evidence="1">
    <location>
        <begin position="37"/>
        <end position="114"/>
    </location>
</feature>
<name>B9KY33_THERP</name>
<dbReference type="PANTHER" id="PTHR42831">
    <property type="entry name" value="FE-S PROTEIN MATURATION AUXILIARY FACTOR YITW"/>
    <property type="match status" value="1"/>
</dbReference>
<dbReference type="Pfam" id="PF01883">
    <property type="entry name" value="FeS_assembly_P"/>
    <property type="match status" value="1"/>
</dbReference>
<evidence type="ECO:0000259" key="1">
    <source>
        <dbReference type="Pfam" id="PF01883"/>
    </source>
</evidence>
<dbReference type="eggNOG" id="COG2151">
    <property type="taxonomic scope" value="Bacteria"/>
</dbReference>
<dbReference type="STRING" id="309801.trd_0376"/>
<dbReference type="PANTHER" id="PTHR42831:SF1">
    <property type="entry name" value="FE-S PROTEIN MATURATION AUXILIARY FACTOR YITW"/>
    <property type="match status" value="1"/>
</dbReference>